<dbReference type="InterPro" id="IPR019389">
    <property type="entry name" value="Selenoprotein_T"/>
</dbReference>
<dbReference type="Gene3D" id="3.40.30.10">
    <property type="entry name" value="Glutaredoxin"/>
    <property type="match status" value="1"/>
</dbReference>
<feature type="signal peptide" evidence="3">
    <location>
        <begin position="1"/>
        <end position="23"/>
    </location>
</feature>
<accession>A0AAV5KBN9</accession>
<dbReference type="Pfam" id="PF10262">
    <property type="entry name" value="Rdx"/>
    <property type="match status" value="1"/>
</dbReference>
<dbReference type="GO" id="GO:0005789">
    <property type="term" value="C:endoplasmic reticulum membrane"/>
    <property type="evidence" value="ECO:0007669"/>
    <property type="project" value="TreeGrafter"/>
</dbReference>
<evidence type="ECO:0000313" key="4">
    <source>
        <dbReference type="EMBL" id="GKV21999.1"/>
    </source>
</evidence>
<evidence type="ECO:0000256" key="2">
    <source>
        <dbReference type="ARBA" id="ARBA00023284"/>
    </source>
</evidence>
<dbReference type="PANTHER" id="PTHR13544">
    <property type="entry name" value="SELENOPROTEIN T"/>
    <property type="match status" value="1"/>
</dbReference>
<keyword evidence="5" id="KW-1185">Reference proteome</keyword>
<organism evidence="4 5">
    <name type="scientific">Rubroshorea leprosula</name>
    <dbReference type="NCBI Taxonomy" id="152421"/>
    <lineage>
        <taxon>Eukaryota</taxon>
        <taxon>Viridiplantae</taxon>
        <taxon>Streptophyta</taxon>
        <taxon>Embryophyta</taxon>
        <taxon>Tracheophyta</taxon>
        <taxon>Spermatophyta</taxon>
        <taxon>Magnoliopsida</taxon>
        <taxon>eudicotyledons</taxon>
        <taxon>Gunneridae</taxon>
        <taxon>Pentapetalae</taxon>
        <taxon>rosids</taxon>
        <taxon>malvids</taxon>
        <taxon>Malvales</taxon>
        <taxon>Dipterocarpaceae</taxon>
        <taxon>Rubroshorea</taxon>
    </lineage>
</organism>
<feature type="chain" id="PRO_5043596262" description="SelT-like protein" evidence="3">
    <location>
        <begin position="24"/>
        <end position="227"/>
    </location>
</feature>
<protein>
    <recommendedName>
        <fullName evidence="6">SelT-like protein</fullName>
    </recommendedName>
</protein>
<sequence>MNRARTLLVGLQIFLFCSDIVSLFEPPPPIHTHQPPPLSFRSKSQPILQQPLQFPTKKTSSVLGTGIGSIVNINFCMSCSYRGTAVTMKNMLEAAFPGISVDFANYPATFPKRLLSKVVPFLQVGLMGIIMAGERIFPRLGIMPLPAWYLSLRSNRFGSIASIWLLGNVLQGFLQSSGAFEVYCNGELVFSKLMERRFPSEIELRDLVNKKLPNSRVVDGIGGSLWS</sequence>
<dbReference type="InterPro" id="IPR011893">
    <property type="entry name" value="Selenoprotein_Rdx-typ"/>
</dbReference>
<evidence type="ECO:0008006" key="6">
    <source>
        <dbReference type="Google" id="ProtNLM"/>
    </source>
</evidence>
<keyword evidence="1 3" id="KW-0732">Signal</keyword>
<dbReference type="NCBIfam" id="TIGR02174">
    <property type="entry name" value="CXXU_selWTH"/>
    <property type="match status" value="1"/>
</dbReference>
<name>A0AAV5KBN9_9ROSI</name>
<reference evidence="4 5" key="1">
    <citation type="journal article" date="2021" name="Commun. Biol.">
        <title>The genome of Shorea leprosula (Dipterocarpaceae) highlights the ecological relevance of drought in aseasonal tropical rainforests.</title>
        <authorList>
            <person name="Ng K.K.S."/>
            <person name="Kobayashi M.J."/>
            <person name="Fawcett J.A."/>
            <person name="Hatakeyama M."/>
            <person name="Paape T."/>
            <person name="Ng C.H."/>
            <person name="Ang C.C."/>
            <person name="Tnah L.H."/>
            <person name="Lee C.T."/>
            <person name="Nishiyama T."/>
            <person name="Sese J."/>
            <person name="O'Brien M.J."/>
            <person name="Copetti D."/>
            <person name="Mohd Noor M.I."/>
            <person name="Ong R.C."/>
            <person name="Putra M."/>
            <person name="Sireger I.Z."/>
            <person name="Indrioko S."/>
            <person name="Kosugi Y."/>
            <person name="Izuno A."/>
            <person name="Isagi Y."/>
            <person name="Lee S.L."/>
            <person name="Shimizu K.K."/>
        </authorList>
    </citation>
    <scope>NUCLEOTIDE SEQUENCE [LARGE SCALE GENOMIC DNA]</scope>
    <source>
        <strain evidence="4">214</strain>
    </source>
</reference>
<dbReference type="GO" id="GO:0045454">
    <property type="term" value="P:cell redox homeostasis"/>
    <property type="evidence" value="ECO:0007669"/>
    <property type="project" value="TreeGrafter"/>
</dbReference>
<dbReference type="InterPro" id="IPR036249">
    <property type="entry name" value="Thioredoxin-like_sf"/>
</dbReference>
<dbReference type="PANTHER" id="PTHR13544:SF0">
    <property type="entry name" value="THIOREDOXIN REDUCTASE-LIKE SELENOPROTEIN T"/>
    <property type="match status" value="1"/>
</dbReference>
<dbReference type="Proteomes" id="UP001054252">
    <property type="component" value="Unassembled WGS sequence"/>
</dbReference>
<evidence type="ECO:0000313" key="5">
    <source>
        <dbReference type="Proteomes" id="UP001054252"/>
    </source>
</evidence>
<comment type="caution">
    <text evidence="4">The sequence shown here is derived from an EMBL/GenBank/DDBJ whole genome shotgun (WGS) entry which is preliminary data.</text>
</comment>
<evidence type="ECO:0000256" key="3">
    <source>
        <dbReference type="SAM" id="SignalP"/>
    </source>
</evidence>
<evidence type="ECO:0000256" key="1">
    <source>
        <dbReference type="ARBA" id="ARBA00022729"/>
    </source>
</evidence>
<dbReference type="AlphaFoldDB" id="A0AAV5KBN9"/>
<dbReference type="SUPFAM" id="SSF52833">
    <property type="entry name" value="Thioredoxin-like"/>
    <property type="match status" value="1"/>
</dbReference>
<keyword evidence="2" id="KW-0676">Redox-active center</keyword>
<gene>
    <name evidence="4" type="ORF">SLEP1_g31908</name>
</gene>
<dbReference type="GO" id="GO:0004791">
    <property type="term" value="F:thioredoxin-disulfide reductase (NADPH) activity"/>
    <property type="evidence" value="ECO:0007669"/>
    <property type="project" value="TreeGrafter"/>
</dbReference>
<dbReference type="EMBL" id="BPVZ01000059">
    <property type="protein sequence ID" value="GKV21999.1"/>
    <property type="molecule type" value="Genomic_DNA"/>
</dbReference>
<proteinExistence type="predicted"/>